<sequence>MFLPICPTLSLLLGLVLSTDTLCPHDPPPKIAKCLIMPPGEQVFCMFNTVQDYDNVEWRQEDTIIARWTPKNGLYPVLLPRVSVVVNANHHSSLLHMREPLTFHNTKIGIFVKRGGTVLWQYVLHYKAEVGELRLTYQGEQYVLNCTSSAGHRIQWVKIPYGFEVRNTLLEGTRLPGPGQDNTAICALADRGEVNATLHLPELILQHTEPQITLEGDNSYTLTCSTPSCASYVTWYHKTHAYNATILKQVWESGQYVCKAWTKKGVMCGQGTVVISYLADGDNWIYCLMTYLVLCIVGLVLYCKHLTVRLVEVGTPGTGQADNADAIPNFVPAHQQQRNGSNIRKRNNVH</sequence>
<dbReference type="KEGG" id="vg:5141249"/>
<keyword evidence="1" id="KW-1133">Transmembrane helix</keyword>
<evidence type="ECO:0000313" key="4">
    <source>
        <dbReference type="Proteomes" id="UP000011238"/>
    </source>
</evidence>
<dbReference type="Proteomes" id="UP000011238">
    <property type="component" value="Segment"/>
</dbReference>
<dbReference type="InterPro" id="IPR007110">
    <property type="entry name" value="Ig-like_dom"/>
</dbReference>
<dbReference type="PROSITE" id="PS50835">
    <property type="entry name" value="IG_LIKE"/>
    <property type="match status" value="1"/>
</dbReference>
<name>Q14VU4_9VIRU</name>
<dbReference type="RefSeq" id="YP_656669.1">
    <property type="nucleotide sequence ID" value="NC_008211.1"/>
</dbReference>
<reference evidence="4" key="1">
    <citation type="journal article" date="1999" name="J. Cancer Res. Clin. Oncol.">
        <title>Genomic studies of the Lucke tumor herpesvirus (RaHV-1).</title>
        <authorList>
            <person name="Davison A.J."/>
            <person name="Sauerbier W."/>
            <person name="Dolan A."/>
            <person name="Addison C."/>
            <person name="McKinnell R.G."/>
        </authorList>
    </citation>
    <scope>NUCLEOTIDE SEQUENCE [LARGE SCALE GENOMIC DNA]</scope>
    <source>
        <strain evidence="4">McKinnell</strain>
    </source>
</reference>
<evidence type="ECO:0000256" key="1">
    <source>
        <dbReference type="SAM" id="Phobius"/>
    </source>
</evidence>
<organism evidence="4">
    <name type="scientific">Ranid herpesvirus 1</name>
    <name type="common">Lucke tumor herpesvirus</name>
    <dbReference type="NCBI Taxonomy" id="85655"/>
    <lineage>
        <taxon>Viruses</taxon>
        <taxon>Duplodnaviria</taxon>
        <taxon>Heunggongvirae</taxon>
        <taxon>Peploviricota</taxon>
        <taxon>Herviviricetes</taxon>
        <taxon>Herpesvirales</taxon>
        <taxon>Alloherpesviridae</taxon>
        <taxon>Batravirus</taxon>
        <taxon>Batravirus ranidallo1</taxon>
    </lineage>
</organism>
<feature type="domain" description="Ig-like" evidence="2">
    <location>
        <begin position="201"/>
        <end position="260"/>
    </location>
</feature>
<keyword evidence="4" id="KW-1185">Reference proteome</keyword>
<accession>Q14VU4</accession>
<dbReference type="GeneID" id="5141249"/>
<keyword evidence="1" id="KW-0472">Membrane</keyword>
<evidence type="ECO:0000313" key="3">
    <source>
        <dbReference type="EMBL" id="ABG25750.1"/>
    </source>
</evidence>
<evidence type="ECO:0000259" key="2">
    <source>
        <dbReference type="PROSITE" id="PS50835"/>
    </source>
</evidence>
<feature type="transmembrane region" description="Helical" evidence="1">
    <location>
        <begin position="283"/>
        <end position="302"/>
    </location>
</feature>
<dbReference type="EMBL" id="DQ665917">
    <property type="protein sequence ID" value="ABG25750.1"/>
    <property type="molecule type" value="Genomic_DNA"/>
</dbReference>
<reference evidence="3 4" key="2">
    <citation type="journal article" date="2006" name="J. Gen. Virol.">
        <title>Genome sequences of two frog herpesviruses.</title>
        <authorList>
            <person name="Davison A.J."/>
            <person name="Cunningham C."/>
            <person name="Sauerbier W."/>
            <person name="McKinnell R.G."/>
        </authorList>
    </citation>
    <scope>NUCLEOTIDE SEQUENCE [LARGE SCALE GENOMIC DNA]</scope>
    <source>
        <strain evidence="3 4">McKinnell</strain>
    </source>
</reference>
<keyword evidence="1" id="KW-0812">Transmembrane</keyword>
<protein>
    <submittedName>
        <fullName evidence="3">ORF14</fullName>
    </submittedName>
</protein>
<proteinExistence type="predicted"/>